<evidence type="ECO:0000313" key="7">
    <source>
        <dbReference type="Proteomes" id="UP000281594"/>
    </source>
</evidence>
<dbReference type="InterPro" id="IPR051794">
    <property type="entry name" value="PG_Endopeptidase_C40"/>
</dbReference>
<dbReference type="AlphaFoldDB" id="A0A3L8RFY0"/>
<feature type="domain" description="NlpC/P60" evidence="5">
    <location>
        <begin position="188"/>
        <end position="318"/>
    </location>
</feature>
<comment type="similarity">
    <text evidence="1">Belongs to the peptidase C40 family.</text>
</comment>
<dbReference type="Pfam" id="PF00877">
    <property type="entry name" value="NLPC_P60"/>
    <property type="match status" value="1"/>
</dbReference>
<dbReference type="SUPFAM" id="SSF53955">
    <property type="entry name" value="Lysozyme-like"/>
    <property type="match status" value="1"/>
</dbReference>
<evidence type="ECO:0000259" key="5">
    <source>
        <dbReference type="PROSITE" id="PS51935"/>
    </source>
</evidence>
<dbReference type="SUPFAM" id="SSF54001">
    <property type="entry name" value="Cysteine proteinases"/>
    <property type="match status" value="1"/>
</dbReference>
<dbReference type="Gene3D" id="1.10.530.10">
    <property type="match status" value="1"/>
</dbReference>
<dbReference type="GO" id="GO:0008234">
    <property type="term" value="F:cysteine-type peptidase activity"/>
    <property type="evidence" value="ECO:0007669"/>
    <property type="project" value="UniProtKB-KW"/>
</dbReference>
<gene>
    <name evidence="6" type="ORF">D3C57_108940</name>
</gene>
<dbReference type="STRING" id="1343740.M271_34705"/>
<dbReference type="EMBL" id="QYCY01000001">
    <property type="protein sequence ID" value="RLV78491.1"/>
    <property type="molecule type" value="Genomic_DNA"/>
</dbReference>
<dbReference type="Gene3D" id="3.90.1720.10">
    <property type="entry name" value="endopeptidase domain like (from Nostoc punctiforme)"/>
    <property type="match status" value="1"/>
</dbReference>
<evidence type="ECO:0000256" key="3">
    <source>
        <dbReference type="ARBA" id="ARBA00022801"/>
    </source>
</evidence>
<protein>
    <recommendedName>
        <fullName evidence="5">NlpC/P60 domain-containing protein</fullName>
    </recommendedName>
</protein>
<evidence type="ECO:0000313" key="6">
    <source>
        <dbReference type="EMBL" id="RLV78491.1"/>
    </source>
</evidence>
<keyword evidence="4" id="KW-0788">Thiol protease</keyword>
<dbReference type="InterPro" id="IPR023346">
    <property type="entry name" value="Lysozyme-like_dom_sf"/>
</dbReference>
<keyword evidence="3" id="KW-0378">Hydrolase</keyword>
<evidence type="ECO:0000256" key="2">
    <source>
        <dbReference type="ARBA" id="ARBA00022670"/>
    </source>
</evidence>
<keyword evidence="2" id="KW-0645">Protease</keyword>
<accession>A0A3L8RFY0</accession>
<dbReference type="GO" id="GO:0006508">
    <property type="term" value="P:proteolysis"/>
    <property type="evidence" value="ECO:0007669"/>
    <property type="project" value="UniProtKB-KW"/>
</dbReference>
<name>A0A3L8RFY0_STRRN</name>
<sequence length="321" mass="33311">MTRVGITLLGAILLVITLAAAGASSVLSVFGGTGGSQPNRTALTDIPPSYLTLYQQAAATCPGLDWSVPAAIGKVETNHGRSTLPGVRSGSNDKGAEGPMQFLRPTFDAVTAKHLIPQRGKRAPSPYNPRDAIYAAVDYLCDSGARGGRNLHQAILAYNPAEWYVSKVLAQAQDYQSASGLGGTAKANPPAREAINYAQGQLGLPYVWGGNGPANGDTGFDCSGLTKAAYAAAGISLPRTAEEQFRTGHQIPKGQPLLPGDLAFYGTPDKGIHHVGLYVGGGQMINAPNFGEKIKIAPYRYQGDDYAGATRPAISASAGTA</sequence>
<dbReference type="InterPro" id="IPR038765">
    <property type="entry name" value="Papain-like_cys_pep_sf"/>
</dbReference>
<dbReference type="RefSeq" id="WP_121824136.1">
    <property type="nucleotide sequence ID" value="NC_022785.1"/>
</dbReference>
<reference evidence="6 7" key="1">
    <citation type="journal article" date="2018" name="J. Biol. Chem.">
        <title>Discovery of the actinoplanic acid pathway in Streptomyces rapamycinicus reveals a genetically conserved synergism with rapamycin.</title>
        <authorList>
            <person name="Mrak P."/>
            <person name="Krastel P."/>
            <person name="Pivk Lukancic P."/>
            <person name="Tao J."/>
            <person name="Pistorius D."/>
            <person name="Moore C.M."/>
        </authorList>
    </citation>
    <scope>NUCLEOTIDE SEQUENCE [LARGE SCALE GENOMIC DNA]</scope>
    <source>
        <strain evidence="6 7">NRRL 5491</strain>
    </source>
</reference>
<evidence type="ECO:0000256" key="1">
    <source>
        <dbReference type="ARBA" id="ARBA00007074"/>
    </source>
</evidence>
<proteinExistence type="inferred from homology"/>
<comment type="caution">
    <text evidence="6">The sequence shown here is derived from an EMBL/GenBank/DDBJ whole genome shotgun (WGS) entry which is preliminary data.</text>
</comment>
<dbReference type="PROSITE" id="PS51935">
    <property type="entry name" value="NLPC_P60"/>
    <property type="match status" value="1"/>
</dbReference>
<organism evidence="6 7">
    <name type="scientific">Streptomyces rapamycinicus (strain ATCC 29253 / DSM 41530 / NRRL 5491 / AYB-994)</name>
    <name type="common">Streptomyces hygroscopicus (strain ATCC 29253)</name>
    <dbReference type="NCBI Taxonomy" id="1343740"/>
    <lineage>
        <taxon>Bacteria</taxon>
        <taxon>Bacillati</taxon>
        <taxon>Actinomycetota</taxon>
        <taxon>Actinomycetes</taxon>
        <taxon>Kitasatosporales</taxon>
        <taxon>Streptomycetaceae</taxon>
        <taxon>Streptomyces</taxon>
        <taxon>Streptomyces violaceusniger group</taxon>
    </lineage>
</organism>
<dbReference type="Pfam" id="PF01464">
    <property type="entry name" value="SLT"/>
    <property type="match status" value="1"/>
</dbReference>
<dbReference type="PANTHER" id="PTHR47359">
    <property type="entry name" value="PEPTIDOGLYCAN DL-ENDOPEPTIDASE CWLO"/>
    <property type="match status" value="1"/>
</dbReference>
<dbReference type="InterPro" id="IPR000064">
    <property type="entry name" value="NLP_P60_dom"/>
</dbReference>
<dbReference type="Proteomes" id="UP000281594">
    <property type="component" value="Unassembled WGS sequence"/>
</dbReference>
<evidence type="ECO:0000256" key="4">
    <source>
        <dbReference type="ARBA" id="ARBA00022807"/>
    </source>
</evidence>
<dbReference type="PANTHER" id="PTHR47359:SF3">
    <property type="entry name" value="NLP_P60 DOMAIN-CONTAINING PROTEIN-RELATED"/>
    <property type="match status" value="1"/>
</dbReference>
<dbReference type="InterPro" id="IPR008258">
    <property type="entry name" value="Transglycosylase_SLT_dom_1"/>
</dbReference>